<dbReference type="Pfam" id="PF13426">
    <property type="entry name" value="PAS_9"/>
    <property type="match status" value="1"/>
</dbReference>
<dbReference type="AlphaFoldDB" id="A0A7S1TJ37"/>
<accession>A0A7S1TJ37</accession>
<feature type="domain" description="PAS" evidence="4">
    <location>
        <begin position="57"/>
        <end position="145"/>
    </location>
</feature>
<dbReference type="Gene3D" id="3.30.450.20">
    <property type="entry name" value="PAS domain"/>
    <property type="match status" value="1"/>
</dbReference>
<proteinExistence type="predicted"/>
<dbReference type="PANTHER" id="PTHR47429:SF2">
    <property type="entry name" value="PROTEIN TWIN LOV 1"/>
    <property type="match status" value="1"/>
</dbReference>
<protein>
    <recommendedName>
        <fullName evidence="4">PAS domain-containing protein</fullName>
    </recommendedName>
</protein>
<dbReference type="EMBL" id="HBGH01018632">
    <property type="protein sequence ID" value="CAD9238240.1"/>
    <property type="molecule type" value="Transcribed_RNA"/>
</dbReference>
<dbReference type="SUPFAM" id="SSF55785">
    <property type="entry name" value="PYP-like sensor domain (PAS domain)"/>
    <property type="match status" value="1"/>
</dbReference>
<sequence>MKEKSMEKKNIDWRMAKRRNPLVFEDYGGVRFRTRSRLCLRDEVFLREMMRRCHDEMFVVTDSSLYDNPIIYASPCFLRYTQYAQAEVVGRNCRFLQGEHTRAWDVRRIRSAIQKMEECTVTLLNYKKDGTAFWNQFFIAPLRKRNTPREQHVQGSSPQAAAPPGCALSLRDIFSSQRRGGDLFIGIQCESRQANRSIIENFGANFRYSQPLVISQSDYETLFESDLGVWGSPIGSCRIMIHEGDDEVDHK</sequence>
<evidence type="ECO:0000256" key="2">
    <source>
        <dbReference type="ARBA" id="ARBA00022643"/>
    </source>
</evidence>
<dbReference type="PANTHER" id="PTHR47429">
    <property type="entry name" value="PROTEIN TWIN LOV 1"/>
    <property type="match status" value="1"/>
</dbReference>
<dbReference type="NCBIfam" id="TIGR00229">
    <property type="entry name" value="sensory_box"/>
    <property type="match status" value="1"/>
</dbReference>
<dbReference type="InterPro" id="IPR035965">
    <property type="entry name" value="PAS-like_dom_sf"/>
</dbReference>
<keyword evidence="3" id="KW-0157">Chromophore</keyword>
<keyword evidence="2" id="KW-0288">FMN</keyword>
<name>A0A7S1TJ37_9RHOD</name>
<dbReference type="CDD" id="cd00130">
    <property type="entry name" value="PAS"/>
    <property type="match status" value="1"/>
</dbReference>
<dbReference type="InterPro" id="IPR000014">
    <property type="entry name" value="PAS"/>
</dbReference>
<evidence type="ECO:0000256" key="3">
    <source>
        <dbReference type="ARBA" id="ARBA00022991"/>
    </source>
</evidence>
<evidence type="ECO:0000256" key="1">
    <source>
        <dbReference type="ARBA" id="ARBA00022630"/>
    </source>
</evidence>
<organism evidence="5">
    <name type="scientific">Compsopogon caeruleus</name>
    <dbReference type="NCBI Taxonomy" id="31354"/>
    <lineage>
        <taxon>Eukaryota</taxon>
        <taxon>Rhodophyta</taxon>
        <taxon>Compsopogonophyceae</taxon>
        <taxon>Compsopogonales</taxon>
        <taxon>Compsopogonaceae</taxon>
        <taxon>Compsopogon</taxon>
    </lineage>
</organism>
<evidence type="ECO:0000259" key="4">
    <source>
        <dbReference type="Pfam" id="PF13426"/>
    </source>
</evidence>
<keyword evidence="1" id="KW-0285">Flavoprotein</keyword>
<reference evidence="5" key="1">
    <citation type="submission" date="2021-01" db="EMBL/GenBank/DDBJ databases">
        <authorList>
            <person name="Corre E."/>
            <person name="Pelletier E."/>
            <person name="Niang G."/>
            <person name="Scheremetjew M."/>
            <person name="Finn R."/>
            <person name="Kale V."/>
            <person name="Holt S."/>
            <person name="Cochrane G."/>
            <person name="Meng A."/>
            <person name="Brown T."/>
            <person name="Cohen L."/>
        </authorList>
    </citation>
    <scope>NUCLEOTIDE SEQUENCE</scope>
    <source>
        <strain evidence="5">SAG 36.94</strain>
    </source>
</reference>
<dbReference type="GO" id="GO:0005634">
    <property type="term" value="C:nucleus"/>
    <property type="evidence" value="ECO:0007669"/>
    <property type="project" value="TreeGrafter"/>
</dbReference>
<evidence type="ECO:0000313" key="5">
    <source>
        <dbReference type="EMBL" id="CAD9238240.1"/>
    </source>
</evidence>
<gene>
    <name evidence="5" type="ORF">CCAE0312_LOCUS10342</name>
</gene>